<gene>
    <name evidence="2" type="ORF">E4U82_07945</name>
</gene>
<sequence>MEVLQLAEEIFGPFSSVEEAAKTVDVLELEGYFKENITIFSHGKYADELNANTDVAVTSTETPENRESSFMDKISKVIFNGVGETSNMLDQLRGKGLSAEQAAQYAKQINSGKILITADRTLKMGNDAAEDSNNTGERVNHLYQ</sequence>
<organism evidence="2 3">
    <name type="scientific">Lentibacillus salicampi</name>
    <dbReference type="NCBI Taxonomy" id="175306"/>
    <lineage>
        <taxon>Bacteria</taxon>
        <taxon>Bacillati</taxon>
        <taxon>Bacillota</taxon>
        <taxon>Bacilli</taxon>
        <taxon>Bacillales</taxon>
        <taxon>Bacillaceae</taxon>
        <taxon>Lentibacillus</taxon>
    </lineage>
</organism>
<dbReference type="AlphaFoldDB" id="A0A4Y9ABT3"/>
<dbReference type="InterPro" id="IPR025889">
    <property type="entry name" value="GSP17M-like_dom"/>
</dbReference>
<evidence type="ECO:0000313" key="3">
    <source>
        <dbReference type="Proteomes" id="UP000298484"/>
    </source>
</evidence>
<reference evidence="2 3" key="1">
    <citation type="submission" date="2019-03" db="EMBL/GenBank/DDBJ databases">
        <title>Genome sequence of Lentibacillus salicampi ATCC BAA-719.</title>
        <authorList>
            <person name="Maclea K.S."/>
            <person name="Simoes Junior M."/>
        </authorList>
    </citation>
    <scope>NUCLEOTIDE SEQUENCE [LARGE SCALE GENOMIC DNA]</scope>
    <source>
        <strain evidence="2 3">ATCC BAA-719</strain>
    </source>
</reference>
<dbReference type="EMBL" id="SRHY01000008">
    <property type="protein sequence ID" value="TFJ93256.1"/>
    <property type="molecule type" value="Genomic_DNA"/>
</dbReference>
<keyword evidence="3" id="KW-1185">Reference proteome</keyword>
<name>A0A4Y9ABT3_9BACI</name>
<dbReference type="Proteomes" id="UP000298484">
    <property type="component" value="Unassembled WGS sequence"/>
</dbReference>
<proteinExistence type="predicted"/>
<protein>
    <recommendedName>
        <fullName evidence="1">General stress protein 17M-like domain-containing protein</fullName>
    </recommendedName>
</protein>
<comment type="caution">
    <text evidence="2">The sequence shown here is derived from an EMBL/GenBank/DDBJ whole genome shotgun (WGS) entry which is preliminary data.</text>
</comment>
<feature type="domain" description="General stress protein 17M-like" evidence="1">
    <location>
        <begin position="13"/>
        <end position="112"/>
    </location>
</feature>
<evidence type="ECO:0000259" key="1">
    <source>
        <dbReference type="Pfam" id="PF11181"/>
    </source>
</evidence>
<dbReference type="Pfam" id="PF11181">
    <property type="entry name" value="YflT"/>
    <property type="match status" value="1"/>
</dbReference>
<accession>A0A4Y9ABT3</accession>
<dbReference type="OrthoDB" id="2967822at2"/>
<evidence type="ECO:0000313" key="2">
    <source>
        <dbReference type="EMBL" id="TFJ93256.1"/>
    </source>
</evidence>